<proteinExistence type="inferred from homology"/>
<evidence type="ECO:0000313" key="5">
    <source>
        <dbReference type="Proteomes" id="UP000199556"/>
    </source>
</evidence>
<evidence type="ECO:0000256" key="2">
    <source>
        <dbReference type="ARBA" id="ARBA00022729"/>
    </source>
</evidence>
<accession>A0A1I4SCD6</accession>
<dbReference type="PANTHER" id="PTHR30035:SF3">
    <property type="entry name" value="INTERMEMBRANE PHOSPHOLIPID TRANSPORT SYSTEM LIPOPROTEIN MLAA"/>
    <property type="match status" value="1"/>
</dbReference>
<dbReference type="Proteomes" id="UP000199556">
    <property type="component" value="Unassembled WGS sequence"/>
</dbReference>
<dbReference type="AlphaFoldDB" id="A0A1I4SCD6"/>
<dbReference type="OrthoDB" id="9785326at2"/>
<keyword evidence="5" id="KW-1185">Reference proteome</keyword>
<gene>
    <name evidence="4" type="ORF">SAMN05421721_11514</name>
</gene>
<dbReference type="PROSITE" id="PS51257">
    <property type="entry name" value="PROKAR_LIPOPROTEIN"/>
    <property type="match status" value="1"/>
</dbReference>
<feature type="signal peptide" evidence="3">
    <location>
        <begin position="1"/>
        <end position="30"/>
    </location>
</feature>
<keyword evidence="2 3" id="KW-0732">Signal</keyword>
<dbReference type="PANTHER" id="PTHR30035">
    <property type="entry name" value="LIPOPROTEIN VACJ-RELATED"/>
    <property type="match status" value="1"/>
</dbReference>
<evidence type="ECO:0000256" key="1">
    <source>
        <dbReference type="ARBA" id="ARBA00010634"/>
    </source>
</evidence>
<sequence>MPSSRCGRSRGLLVGAVLCLLAGCASVPEASRDSRDPWEGYNRAMFQFNDTVDRAVLKPVAQGYVRYTPDPVRTSVGNFFSNLGDVGILANDVLQWKFHEAAVDLTRLIMNTSFGLFGLLDVASPMGLDKNNEDFGQTLGRWGVPSGPYLIMPFWGPGTLRDAPAELVDGRIHPLYSYHEHPDQEALMALGLVDRRADLLSVERSLEGIGGDRYAAIRNAYLERRDYQVRDGAPSESDYDLLRELEAWDEE</sequence>
<dbReference type="EMBL" id="FOUO01000015">
    <property type="protein sequence ID" value="SFM61953.1"/>
    <property type="molecule type" value="Genomic_DNA"/>
</dbReference>
<comment type="similarity">
    <text evidence="1">Belongs to the MlaA family.</text>
</comment>
<evidence type="ECO:0000256" key="3">
    <source>
        <dbReference type="SAM" id="SignalP"/>
    </source>
</evidence>
<evidence type="ECO:0000313" key="4">
    <source>
        <dbReference type="EMBL" id="SFM61953.1"/>
    </source>
</evidence>
<organism evidence="4 5">
    <name type="scientific">Ectothiorhodospira mobilis</name>
    <dbReference type="NCBI Taxonomy" id="195064"/>
    <lineage>
        <taxon>Bacteria</taxon>
        <taxon>Pseudomonadati</taxon>
        <taxon>Pseudomonadota</taxon>
        <taxon>Gammaproteobacteria</taxon>
        <taxon>Chromatiales</taxon>
        <taxon>Ectothiorhodospiraceae</taxon>
        <taxon>Ectothiorhodospira</taxon>
    </lineage>
</organism>
<keyword evidence="4" id="KW-0449">Lipoprotein</keyword>
<dbReference type="GO" id="GO:0016020">
    <property type="term" value="C:membrane"/>
    <property type="evidence" value="ECO:0007669"/>
    <property type="project" value="InterPro"/>
</dbReference>
<dbReference type="STRING" id="195064.SAMN05421721_11514"/>
<feature type="chain" id="PRO_5011578472" evidence="3">
    <location>
        <begin position="31"/>
        <end position="251"/>
    </location>
</feature>
<dbReference type="InterPro" id="IPR007428">
    <property type="entry name" value="MlaA"/>
</dbReference>
<reference evidence="4 5" key="1">
    <citation type="submission" date="2016-10" db="EMBL/GenBank/DDBJ databases">
        <authorList>
            <person name="de Groot N.N."/>
        </authorList>
    </citation>
    <scope>NUCLEOTIDE SEQUENCE [LARGE SCALE GENOMIC DNA]</scope>
    <source>
        <strain evidence="4 5">DSM 4180</strain>
    </source>
</reference>
<protein>
    <submittedName>
        <fullName evidence="4">Phospholipid-binding lipoprotein MlaA</fullName>
    </submittedName>
</protein>
<dbReference type="PRINTS" id="PR01805">
    <property type="entry name" value="VACJLIPOPROT"/>
</dbReference>
<dbReference type="Pfam" id="PF04333">
    <property type="entry name" value="MlaA"/>
    <property type="match status" value="1"/>
</dbReference>
<dbReference type="RefSeq" id="WP_090486641.1">
    <property type="nucleotide sequence ID" value="NZ_FOUO01000015.1"/>
</dbReference>
<name>A0A1I4SCD6_ECTMO</name>
<dbReference type="GO" id="GO:0120010">
    <property type="term" value="P:intermembrane phospholipid transfer"/>
    <property type="evidence" value="ECO:0007669"/>
    <property type="project" value="TreeGrafter"/>
</dbReference>